<keyword evidence="1" id="KW-1133">Transmembrane helix</keyword>
<sequence>MILTLAFLLILIASYSLYLVSSKQITKTQKSKLSVLAQYVKLVKVIAFALIISALFLFSVNYGNSISFVALCILSSPILFGLILFVNDLKPKIKK</sequence>
<keyword evidence="3" id="KW-1185">Reference proteome</keyword>
<keyword evidence="1" id="KW-0812">Transmembrane</keyword>
<evidence type="ECO:0000313" key="3">
    <source>
        <dbReference type="Proteomes" id="UP000013148"/>
    </source>
</evidence>
<dbReference type="EMBL" id="APPJ01000012">
    <property type="protein sequence ID" value="ENV16521.1"/>
    <property type="molecule type" value="Genomic_DNA"/>
</dbReference>
<proteinExistence type="predicted"/>
<feature type="transmembrane region" description="Helical" evidence="1">
    <location>
        <begin position="6"/>
        <end position="21"/>
    </location>
</feature>
<evidence type="ECO:0008006" key="4">
    <source>
        <dbReference type="Google" id="ProtNLM"/>
    </source>
</evidence>
<evidence type="ECO:0000256" key="1">
    <source>
        <dbReference type="SAM" id="Phobius"/>
    </source>
</evidence>
<dbReference type="Proteomes" id="UP000013148">
    <property type="component" value="Unassembled WGS sequence"/>
</dbReference>
<dbReference type="eggNOG" id="ENOG5032N5C">
    <property type="taxonomic scope" value="Bacteria"/>
</dbReference>
<name>N8WX47_ACIGI</name>
<feature type="transmembrane region" description="Helical" evidence="1">
    <location>
        <begin position="66"/>
        <end position="86"/>
    </location>
</feature>
<reference evidence="2 3" key="1">
    <citation type="submission" date="2013-02" db="EMBL/GenBank/DDBJ databases">
        <title>The Genome Sequence of Acinetobacter guillouiae NIPH 991.</title>
        <authorList>
            <consortium name="The Broad Institute Genome Sequencing Platform"/>
            <consortium name="The Broad Institute Genome Sequencing Center for Infectious Disease"/>
            <person name="Cerqueira G."/>
            <person name="Feldgarden M."/>
            <person name="Courvalin P."/>
            <person name="Perichon B."/>
            <person name="Grillot-Courvalin C."/>
            <person name="Clermont D."/>
            <person name="Rocha E."/>
            <person name="Yoon E.-J."/>
            <person name="Nemec A."/>
            <person name="Walker B."/>
            <person name="Young S.K."/>
            <person name="Zeng Q."/>
            <person name="Gargeya S."/>
            <person name="Fitzgerald M."/>
            <person name="Haas B."/>
            <person name="Abouelleil A."/>
            <person name="Alvarado L."/>
            <person name="Arachchi H.M."/>
            <person name="Berlin A.M."/>
            <person name="Chapman S.B."/>
            <person name="Dewar J."/>
            <person name="Goldberg J."/>
            <person name="Griggs A."/>
            <person name="Gujja S."/>
            <person name="Hansen M."/>
            <person name="Howarth C."/>
            <person name="Imamovic A."/>
            <person name="Larimer J."/>
            <person name="McCowan C."/>
            <person name="Murphy C."/>
            <person name="Neiman D."/>
            <person name="Pearson M."/>
            <person name="Priest M."/>
            <person name="Roberts A."/>
            <person name="Saif S."/>
            <person name="Shea T."/>
            <person name="Sisk P."/>
            <person name="Sykes S."/>
            <person name="Wortman J."/>
            <person name="Nusbaum C."/>
            <person name="Birren B."/>
        </authorList>
    </citation>
    <scope>NUCLEOTIDE SEQUENCE [LARGE SCALE GENOMIC DNA]</scope>
    <source>
        <strain evidence="2 3">NIPH 991</strain>
    </source>
</reference>
<dbReference type="PATRIC" id="fig|1217656.3.peg.3401"/>
<accession>N8WX47</accession>
<feature type="transmembrane region" description="Helical" evidence="1">
    <location>
        <begin position="42"/>
        <end position="60"/>
    </location>
</feature>
<comment type="caution">
    <text evidence="2">The sequence shown here is derived from an EMBL/GenBank/DDBJ whole genome shotgun (WGS) entry which is preliminary data.</text>
</comment>
<gene>
    <name evidence="2" type="ORF">F964_03456</name>
</gene>
<organism evidence="2 3">
    <name type="scientific">Acinetobacter guillouiae NIPH 991</name>
    <dbReference type="NCBI Taxonomy" id="1217656"/>
    <lineage>
        <taxon>Bacteria</taxon>
        <taxon>Pseudomonadati</taxon>
        <taxon>Pseudomonadota</taxon>
        <taxon>Gammaproteobacteria</taxon>
        <taxon>Moraxellales</taxon>
        <taxon>Moraxellaceae</taxon>
        <taxon>Acinetobacter</taxon>
    </lineage>
</organism>
<dbReference type="RefSeq" id="WP_004822160.1">
    <property type="nucleotide sequence ID" value="NZ_KB849456.1"/>
</dbReference>
<dbReference type="HOGENOM" id="CLU_184197_0_0_6"/>
<evidence type="ECO:0000313" key="2">
    <source>
        <dbReference type="EMBL" id="ENV16521.1"/>
    </source>
</evidence>
<protein>
    <recommendedName>
        <fullName evidence="4">DUF1634 domain-containing protein</fullName>
    </recommendedName>
</protein>
<dbReference type="AlphaFoldDB" id="N8WX47"/>
<keyword evidence="1" id="KW-0472">Membrane</keyword>